<dbReference type="Proteomes" id="UP000762676">
    <property type="component" value="Unassembled WGS sequence"/>
</dbReference>
<gene>
    <name evidence="2" type="ORF">ElyMa_004464100</name>
</gene>
<dbReference type="PANTHER" id="PTHR13280">
    <property type="entry name" value="PHOSPHOFURIN ACIDIC CLUSTER SORTING PROTEIN"/>
    <property type="match status" value="1"/>
</dbReference>
<organism evidence="2 3">
    <name type="scientific">Elysia marginata</name>
    <dbReference type="NCBI Taxonomy" id="1093978"/>
    <lineage>
        <taxon>Eukaryota</taxon>
        <taxon>Metazoa</taxon>
        <taxon>Spiralia</taxon>
        <taxon>Lophotrochozoa</taxon>
        <taxon>Mollusca</taxon>
        <taxon>Gastropoda</taxon>
        <taxon>Heterobranchia</taxon>
        <taxon>Euthyneura</taxon>
        <taxon>Panpulmonata</taxon>
        <taxon>Sacoglossa</taxon>
        <taxon>Placobranchoidea</taxon>
        <taxon>Plakobranchidae</taxon>
        <taxon>Elysia</taxon>
    </lineage>
</organism>
<keyword evidence="3" id="KW-1185">Reference proteome</keyword>
<accession>A0AAV4HFJ2</accession>
<sequence length="339" mass="38371">MCRKKSTSIFRILFVHYELQSRMSSGLRPWAGCRLALLLYCLSVCLGNEVLHCAIDLYKAISYGVIICVCYQVLQCAIDRELPLYSDVKEQTKPVASLLLHGLSSQPVDQEINGHRKNTSSDVDRSPDVDDNSDEEDGPEFNDYSSNEDLSDSEPTMTEHEAVARGRQRKLSRSKARPAISQRNFKQKFRALLKRFKISEDVLTTLDSEADHDQIQNQELDDLFDELEDSDSGPELDTMSVMSTPKPKLRPFFAGRGTTPEASEIPKTPSSQVNEHVVLYRFYRILLFCGNFLGESQPIEIPSPASSLSLLKLTYHQKEQEALQGMGWYCYKTNRGKGN</sequence>
<protein>
    <submittedName>
        <fullName evidence="2">Phosphofurin acidic cluster sorting protein 2</fullName>
    </submittedName>
</protein>
<feature type="region of interest" description="Disordered" evidence="1">
    <location>
        <begin position="110"/>
        <end position="180"/>
    </location>
</feature>
<feature type="region of interest" description="Disordered" evidence="1">
    <location>
        <begin position="229"/>
        <end position="251"/>
    </location>
</feature>
<name>A0AAV4HFJ2_9GAST</name>
<feature type="compositionally biased region" description="Basic residues" evidence="1">
    <location>
        <begin position="166"/>
        <end position="176"/>
    </location>
</feature>
<dbReference type="PANTHER" id="PTHR13280:SF17">
    <property type="entry name" value="KRUEPPEL TARGET AT 95D, ISOFORM A"/>
    <property type="match status" value="1"/>
</dbReference>
<reference evidence="2 3" key="1">
    <citation type="journal article" date="2021" name="Elife">
        <title>Chloroplast acquisition without the gene transfer in kleptoplastic sea slugs, Plakobranchus ocellatus.</title>
        <authorList>
            <person name="Maeda T."/>
            <person name="Takahashi S."/>
            <person name="Yoshida T."/>
            <person name="Shimamura S."/>
            <person name="Takaki Y."/>
            <person name="Nagai Y."/>
            <person name="Toyoda A."/>
            <person name="Suzuki Y."/>
            <person name="Arimoto A."/>
            <person name="Ishii H."/>
            <person name="Satoh N."/>
            <person name="Nishiyama T."/>
            <person name="Hasebe M."/>
            <person name="Maruyama T."/>
            <person name="Minagawa J."/>
            <person name="Obokata J."/>
            <person name="Shigenobu S."/>
        </authorList>
    </citation>
    <scope>NUCLEOTIDE SEQUENCE [LARGE SCALE GENOMIC DNA]</scope>
</reference>
<dbReference type="AlphaFoldDB" id="A0AAV4HFJ2"/>
<evidence type="ECO:0000313" key="3">
    <source>
        <dbReference type="Proteomes" id="UP000762676"/>
    </source>
</evidence>
<dbReference type="InterPro" id="IPR019381">
    <property type="entry name" value="PACS1/2_C"/>
</dbReference>
<dbReference type="GO" id="GO:0072659">
    <property type="term" value="P:protein localization to plasma membrane"/>
    <property type="evidence" value="ECO:0007669"/>
    <property type="project" value="TreeGrafter"/>
</dbReference>
<feature type="compositionally biased region" description="Polar residues" evidence="1">
    <location>
        <begin position="143"/>
        <end position="156"/>
    </location>
</feature>
<feature type="compositionally biased region" description="Acidic residues" evidence="1">
    <location>
        <begin position="129"/>
        <end position="140"/>
    </location>
</feature>
<evidence type="ECO:0000256" key="1">
    <source>
        <dbReference type="SAM" id="MobiDB-lite"/>
    </source>
</evidence>
<evidence type="ECO:0000313" key="2">
    <source>
        <dbReference type="EMBL" id="GFR96922.1"/>
    </source>
</evidence>
<dbReference type="EMBL" id="BMAT01009022">
    <property type="protein sequence ID" value="GFR96922.1"/>
    <property type="molecule type" value="Genomic_DNA"/>
</dbReference>
<proteinExistence type="predicted"/>
<comment type="caution">
    <text evidence="2">The sequence shown here is derived from an EMBL/GenBank/DDBJ whole genome shotgun (WGS) entry which is preliminary data.</text>
</comment>